<evidence type="ECO:0000313" key="2">
    <source>
        <dbReference type="EMBL" id="CAH0393862.1"/>
    </source>
</evidence>
<evidence type="ECO:0000313" key="3">
    <source>
        <dbReference type="Proteomes" id="UP001152759"/>
    </source>
</evidence>
<dbReference type="EMBL" id="OU963868">
    <property type="protein sequence ID" value="CAH0393862.1"/>
    <property type="molecule type" value="Genomic_DNA"/>
</dbReference>
<dbReference type="AlphaFoldDB" id="A0A9P0F6C0"/>
<proteinExistence type="predicted"/>
<feature type="signal peptide" evidence="1">
    <location>
        <begin position="1"/>
        <end position="18"/>
    </location>
</feature>
<keyword evidence="1" id="KW-0732">Signal</keyword>
<organism evidence="2 3">
    <name type="scientific">Bemisia tabaci</name>
    <name type="common">Sweetpotato whitefly</name>
    <name type="synonym">Aleurodes tabaci</name>
    <dbReference type="NCBI Taxonomy" id="7038"/>
    <lineage>
        <taxon>Eukaryota</taxon>
        <taxon>Metazoa</taxon>
        <taxon>Ecdysozoa</taxon>
        <taxon>Arthropoda</taxon>
        <taxon>Hexapoda</taxon>
        <taxon>Insecta</taxon>
        <taxon>Pterygota</taxon>
        <taxon>Neoptera</taxon>
        <taxon>Paraneoptera</taxon>
        <taxon>Hemiptera</taxon>
        <taxon>Sternorrhyncha</taxon>
        <taxon>Aleyrodoidea</taxon>
        <taxon>Aleyrodidae</taxon>
        <taxon>Aleyrodinae</taxon>
        <taxon>Bemisia</taxon>
    </lineage>
</organism>
<reference evidence="2" key="1">
    <citation type="submission" date="2021-12" db="EMBL/GenBank/DDBJ databases">
        <authorList>
            <person name="King R."/>
        </authorList>
    </citation>
    <scope>NUCLEOTIDE SEQUENCE</scope>
</reference>
<accession>A0A9P0F6C0</accession>
<protein>
    <submittedName>
        <fullName evidence="2">Uncharacterized protein</fullName>
    </submittedName>
</protein>
<sequence length="128" mass="14700">MWRFQLIVLATLAGPVAELLVMASYSSLARCWSSWGKYSLAQNVKFQQGDHILQSLVPVPYAPLPPSHVFFAVSDNQILHIEQSKEFPDKTTPYPVDLAALKMLTKNRGTRVVKPDRRYRLWSWTKVR</sequence>
<name>A0A9P0F6C0_BEMTA</name>
<gene>
    <name evidence="2" type="ORF">BEMITA_LOCUS12218</name>
</gene>
<keyword evidence="3" id="KW-1185">Reference proteome</keyword>
<dbReference type="Proteomes" id="UP001152759">
    <property type="component" value="Chromosome 7"/>
</dbReference>
<feature type="chain" id="PRO_5040389713" evidence="1">
    <location>
        <begin position="19"/>
        <end position="128"/>
    </location>
</feature>
<evidence type="ECO:0000256" key="1">
    <source>
        <dbReference type="SAM" id="SignalP"/>
    </source>
</evidence>